<dbReference type="Proteomes" id="UP000823786">
    <property type="component" value="Unassembled WGS sequence"/>
</dbReference>
<proteinExistence type="predicted"/>
<reference evidence="1 2" key="1">
    <citation type="submission" date="2021-03" db="EMBL/GenBank/DDBJ databases">
        <title>Genomic Encyclopedia of Type Strains, Phase IV (KMG-IV): sequencing the most valuable type-strain genomes for metagenomic binning, comparative biology and taxonomic classification.</title>
        <authorList>
            <person name="Goeker M."/>
        </authorList>
    </citation>
    <scope>NUCLEOTIDE SEQUENCE [LARGE SCALE GENOMIC DNA]</scope>
    <source>
        <strain evidence="1 2">DSM 26427</strain>
    </source>
</reference>
<keyword evidence="2" id="KW-1185">Reference proteome</keyword>
<organism evidence="1 2">
    <name type="scientific">Rhizobium herbae</name>
    <dbReference type="NCBI Taxonomy" id="508661"/>
    <lineage>
        <taxon>Bacteria</taxon>
        <taxon>Pseudomonadati</taxon>
        <taxon>Pseudomonadota</taxon>
        <taxon>Alphaproteobacteria</taxon>
        <taxon>Hyphomicrobiales</taxon>
        <taxon>Rhizobiaceae</taxon>
        <taxon>Rhizobium/Agrobacterium group</taxon>
        <taxon>Rhizobium</taxon>
    </lineage>
</organism>
<comment type="caution">
    <text evidence="1">The sequence shown here is derived from an EMBL/GenBank/DDBJ whole genome shotgun (WGS) entry which is preliminary data.</text>
</comment>
<sequence length="41" mass="4488">MLRIRSGIDELHLDYPFAGSWMLQGLLRGEGPEAGGCTSPR</sequence>
<gene>
    <name evidence="1" type="ORF">J2Z75_005541</name>
</gene>
<protein>
    <submittedName>
        <fullName evidence="1">Uncharacterized protein</fullName>
    </submittedName>
</protein>
<name>A0ABS4EVM8_9HYPH</name>
<evidence type="ECO:0000313" key="2">
    <source>
        <dbReference type="Proteomes" id="UP000823786"/>
    </source>
</evidence>
<evidence type="ECO:0000313" key="1">
    <source>
        <dbReference type="EMBL" id="MBP1862010.1"/>
    </source>
</evidence>
<dbReference type="EMBL" id="JAGGJV010000013">
    <property type="protein sequence ID" value="MBP1862010.1"/>
    <property type="molecule type" value="Genomic_DNA"/>
</dbReference>
<accession>A0ABS4EVM8</accession>